<keyword evidence="3" id="KW-1185">Reference proteome</keyword>
<evidence type="ECO:0000313" key="2">
    <source>
        <dbReference type="EMBL" id="ADB51462.1"/>
    </source>
</evidence>
<reference evidence="3" key="2">
    <citation type="submission" date="2010-01" db="EMBL/GenBank/DDBJ databases">
        <title>The complete genome of Conexibacter woesei DSM 14684.</title>
        <authorList>
            <consortium name="US DOE Joint Genome Institute (JGI-PGF)"/>
            <person name="Lucas S."/>
            <person name="Copeland A."/>
            <person name="Lapidus A."/>
            <person name="Glavina del Rio T."/>
            <person name="Dalin E."/>
            <person name="Tice H."/>
            <person name="Bruce D."/>
            <person name="Goodwin L."/>
            <person name="Pitluck S."/>
            <person name="Kyrpides N."/>
            <person name="Mavromatis K."/>
            <person name="Ivanova N."/>
            <person name="Mikhailova N."/>
            <person name="Chertkov O."/>
            <person name="Brettin T."/>
            <person name="Detter J.C."/>
            <person name="Han C."/>
            <person name="Larimer F."/>
            <person name="Land M."/>
            <person name="Hauser L."/>
            <person name="Markowitz V."/>
            <person name="Cheng J.-F."/>
            <person name="Hugenholtz P."/>
            <person name="Woyke T."/>
            <person name="Wu D."/>
            <person name="Pukall R."/>
            <person name="Steenblock K."/>
            <person name="Schneider S."/>
            <person name="Klenk H.-P."/>
            <person name="Eisen J.A."/>
        </authorList>
    </citation>
    <scope>NUCLEOTIDE SEQUENCE [LARGE SCALE GENOMIC DNA]</scope>
    <source>
        <strain evidence="3">DSM 14684 / CIP 108061 / JCM 11494 / NBRC 100937 / ID131577</strain>
    </source>
</reference>
<protein>
    <submittedName>
        <fullName evidence="2">RES domain protein</fullName>
    </submittedName>
</protein>
<dbReference type="eggNOG" id="ENOG502ZHVW">
    <property type="taxonomic scope" value="Bacteria"/>
</dbReference>
<name>D3FCV0_CONWI</name>
<organism evidence="2 3">
    <name type="scientific">Conexibacter woesei (strain DSM 14684 / CCUG 47730 / CIP 108061 / JCM 11494 / NBRC 100937 / ID131577)</name>
    <dbReference type="NCBI Taxonomy" id="469383"/>
    <lineage>
        <taxon>Bacteria</taxon>
        <taxon>Bacillati</taxon>
        <taxon>Actinomycetota</taxon>
        <taxon>Thermoleophilia</taxon>
        <taxon>Solirubrobacterales</taxon>
        <taxon>Conexibacteraceae</taxon>
        <taxon>Conexibacter</taxon>
    </lineage>
</organism>
<proteinExistence type="predicted"/>
<dbReference type="Pfam" id="PF08808">
    <property type="entry name" value="RES"/>
    <property type="match status" value="1"/>
</dbReference>
<evidence type="ECO:0000313" key="3">
    <source>
        <dbReference type="Proteomes" id="UP000008229"/>
    </source>
</evidence>
<dbReference type="STRING" id="469383.Cwoe_3043"/>
<dbReference type="KEGG" id="cwo:Cwoe_3043"/>
<feature type="domain" description="RES" evidence="1">
    <location>
        <begin position="17"/>
        <end position="153"/>
    </location>
</feature>
<dbReference type="Proteomes" id="UP000008229">
    <property type="component" value="Chromosome"/>
</dbReference>
<evidence type="ECO:0000259" key="1">
    <source>
        <dbReference type="Pfam" id="PF08808"/>
    </source>
</evidence>
<dbReference type="InterPro" id="IPR014914">
    <property type="entry name" value="RES_dom"/>
</dbReference>
<dbReference type="EMBL" id="CP001854">
    <property type="protein sequence ID" value="ADB51462.1"/>
    <property type="molecule type" value="Genomic_DNA"/>
</dbReference>
<reference evidence="2 3" key="1">
    <citation type="journal article" date="2010" name="Stand. Genomic Sci.">
        <title>Complete genome sequence of Conexibacter woesei type strain (ID131577).</title>
        <authorList>
            <person name="Pukall R."/>
            <person name="Lapidus A."/>
            <person name="Glavina Del Rio T."/>
            <person name="Copeland A."/>
            <person name="Tice H."/>
            <person name="Cheng J.-F."/>
            <person name="Lucas S."/>
            <person name="Chen F."/>
            <person name="Nolan M."/>
            <person name="Bruce D."/>
            <person name="Goodwin L."/>
            <person name="Pitluck S."/>
            <person name="Mavromatis K."/>
            <person name="Ivanova N."/>
            <person name="Ovchinnikova G."/>
            <person name="Pati A."/>
            <person name="Chen A."/>
            <person name="Palaniappan K."/>
            <person name="Land M."/>
            <person name="Hauser L."/>
            <person name="Chang Y.-J."/>
            <person name="Jeffries C.D."/>
            <person name="Chain P."/>
            <person name="Meincke L."/>
            <person name="Sims D."/>
            <person name="Brettin T."/>
            <person name="Detter J.C."/>
            <person name="Rohde M."/>
            <person name="Goeker M."/>
            <person name="Bristow J."/>
            <person name="Eisen J.A."/>
            <person name="Markowitz V."/>
            <person name="Kyrpides N.C."/>
            <person name="Klenk H.-P."/>
            <person name="Hugenholtz P."/>
        </authorList>
    </citation>
    <scope>NUCLEOTIDE SEQUENCE [LARGE SCALE GENOMIC DNA]</scope>
    <source>
        <strain evidence="3">DSM 14684 / CIP 108061 / JCM 11494 / NBRC 100937 / ID131577</strain>
    </source>
</reference>
<accession>D3FCV0</accession>
<dbReference type="HOGENOM" id="CLU_1254167_0_0_11"/>
<dbReference type="OrthoDB" id="4723364at2"/>
<dbReference type="RefSeq" id="WP_012934513.1">
    <property type="nucleotide sequence ID" value="NC_013739.1"/>
</dbReference>
<sequence length="220" mass="24535">MASWQADPARVAGEWHCFRLVAPDWPPLYHAAGEPAPSQRSARWHRLGEGMAQYLALEPMGAWAELVRFERIRDAERAAQYRRRLWIVFVREREIADLSTFDQWEACGLDPRDAVGDHAACQQIADDLRAAGYRGVLSPSAALAGATNLTLFGARYEKVLLGGLETWSNPNPDLRLPCSLAAEGTPPDVLIGETILADMPHEAYRSWLRARGRRPPRGVP</sequence>
<gene>
    <name evidence="2" type="ordered locus">Cwoe_3043</name>
</gene>
<dbReference type="AlphaFoldDB" id="D3FCV0"/>